<name>A0AAV8GBD1_9POAL</name>
<evidence type="ECO:0000313" key="8">
    <source>
        <dbReference type="Proteomes" id="UP001140206"/>
    </source>
</evidence>
<evidence type="ECO:0000259" key="5">
    <source>
        <dbReference type="Pfam" id="PF10474"/>
    </source>
</evidence>
<dbReference type="GO" id="GO:0005829">
    <property type="term" value="C:cytosol"/>
    <property type="evidence" value="ECO:0007669"/>
    <property type="project" value="GOC"/>
</dbReference>
<dbReference type="Pfam" id="PF10474">
    <property type="entry name" value="Syndetin_C"/>
    <property type="match status" value="1"/>
</dbReference>
<dbReference type="AlphaFoldDB" id="A0AAV8GBD1"/>
<dbReference type="GO" id="GO:0000149">
    <property type="term" value="F:SNARE binding"/>
    <property type="evidence" value="ECO:0007669"/>
    <property type="project" value="TreeGrafter"/>
</dbReference>
<evidence type="ECO:0000256" key="4">
    <source>
        <dbReference type="SAM" id="MobiDB-lite"/>
    </source>
</evidence>
<protein>
    <submittedName>
        <fullName evidence="7">Coiled-coil protein</fullName>
    </submittedName>
</protein>
<dbReference type="PANTHER" id="PTHR13258">
    <property type="entry name" value="SYNDETIN"/>
    <property type="match status" value="1"/>
</dbReference>
<accession>A0AAV8GBD1</accession>
<dbReference type="PANTHER" id="PTHR13258:SF0">
    <property type="entry name" value="SYNDETIN"/>
    <property type="match status" value="1"/>
</dbReference>
<feature type="domain" description="Vacuolar protein sorting-associated protein 54 N-terminal" evidence="6">
    <location>
        <begin position="115"/>
        <end position="403"/>
    </location>
</feature>
<reference evidence="7" key="1">
    <citation type="submission" date="2022-08" db="EMBL/GenBank/DDBJ databases">
        <authorList>
            <person name="Marques A."/>
        </authorList>
    </citation>
    <scope>NUCLEOTIDE SEQUENCE</scope>
    <source>
        <strain evidence="7">RhyPub2mFocal</strain>
        <tissue evidence="7">Leaves</tissue>
    </source>
</reference>
<keyword evidence="2" id="KW-0653">Protein transport</keyword>
<organism evidence="7 8">
    <name type="scientific">Rhynchospora pubera</name>
    <dbReference type="NCBI Taxonomy" id="906938"/>
    <lineage>
        <taxon>Eukaryota</taxon>
        <taxon>Viridiplantae</taxon>
        <taxon>Streptophyta</taxon>
        <taxon>Embryophyta</taxon>
        <taxon>Tracheophyta</taxon>
        <taxon>Spermatophyta</taxon>
        <taxon>Magnoliopsida</taxon>
        <taxon>Liliopsida</taxon>
        <taxon>Poales</taxon>
        <taxon>Cyperaceae</taxon>
        <taxon>Cyperoideae</taxon>
        <taxon>Rhynchosporeae</taxon>
        <taxon>Rhynchospora</taxon>
    </lineage>
</organism>
<feature type="region of interest" description="Disordered" evidence="4">
    <location>
        <begin position="674"/>
        <end position="693"/>
    </location>
</feature>
<evidence type="ECO:0000256" key="2">
    <source>
        <dbReference type="ARBA" id="ARBA00022927"/>
    </source>
</evidence>
<keyword evidence="1" id="KW-0813">Transport</keyword>
<dbReference type="GO" id="GO:0015031">
    <property type="term" value="P:protein transport"/>
    <property type="evidence" value="ECO:0007669"/>
    <property type="project" value="UniProtKB-KW"/>
</dbReference>
<feature type="domain" description="Syndetin C-terminal" evidence="5">
    <location>
        <begin position="851"/>
        <end position="1080"/>
    </location>
</feature>
<keyword evidence="3" id="KW-0175">Coiled coil</keyword>
<dbReference type="Proteomes" id="UP001140206">
    <property type="component" value="Chromosome 1"/>
</dbReference>
<evidence type="ECO:0000256" key="1">
    <source>
        <dbReference type="ARBA" id="ARBA00022448"/>
    </source>
</evidence>
<dbReference type="EMBL" id="JAMFTS010000001">
    <property type="protein sequence ID" value="KAJ4803000.1"/>
    <property type="molecule type" value="Genomic_DNA"/>
</dbReference>
<dbReference type="InterPro" id="IPR040047">
    <property type="entry name" value="VPS50"/>
</dbReference>
<dbReference type="InterPro" id="IPR019515">
    <property type="entry name" value="VPS54_N"/>
</dbReference>
<dbReference type="GO" id="GO:0042147">
    <property type="term" value="P:retrograde transport, endosome to Golgi"/>
    <property type="evidence" value="ECO:0007669"/>
    <property type="project" value="InterPro"/>
</dbReference>
<evidence type="ECO:0000259" key="6">
    <source>
        <dbReference type="Pfam" id="PF10475"/>
    </source>
</evidence>
<proteinExistence type="predicted"/>
<gene>
    <name evidence="7" type="ORF">LUZ62_015566</name>
</gene>
<feature type="compositionally biased region" description="Polar residues" evidence="4">
    <location>
        <begin position="675"/>
        <end position="684"/>
    </location>
</feature>
<dbReference type="InterPro" id="IPR019514">
    <property type="entry name" value="Syndetin_C"/>
</dbReference>
<evidence type="ECO:0000313" key="7">
    <source>
        <dbReference type="EMBL" id="KAJ4803000.1"/>
    </source>
</evidence>
<dbReference type="GO" id="GO:0032456">
    <property type="term" value="P:endocytic recycling"/>
    <property type="evidence" value="ECO:0007669"/>
    <property type="project" value="InterPro"/>
</dbReference>
<dbReference type="Pfam" id="PF10475">
    <property type="entry name" value="Vps54_N"/>
    <property type="match status" value="1"/>
</dbReference>
<dbReference type="GO" id="GO:1990745">
    <property type="term" value="C:EARP complex"/>
    <property type="evidence" value="ECO:0007669"/>
    <property type="project" value="InterPro"/>
</dbReference>
<keyword evidence="8" id="KW-1185">Reference proteome</keyword>
<comment type="caution">
    <text evidence="7">The sequence shown here is derived from an EMBL/GenBank/DDBJ whole genome shotgun (WGS) entry which is preliminary data.</text>
</comment>
<evidence type="ECO:0000256" key="3">
    <source>
        <dbReference type="ARBA" id="ARBA00023054"/>
    </source>
</evidence>
<sequence length="1083" mass="120751">MQRGAPGIPSFLGGGGDFDTPTPGPLLFLPLLLIQGGGMDLSRVGEKILSSVRSARSLGLLPTASDRPEVPARAAAAAAVARALAGLPPHQRIALPSSSENLVSIYGSNPQDQTVEELEDDFYQEEFDPVKYILDNIPSEDSDATYFDKQSTLRLAQLDKIAERLSKHVMEHHEEMVKGMQLVMELEQDLKVANVICMNGRRHITSSKFEVSRDLVVNKKSKKKQALLDMLPILAELQRAIDMQMELDSLVEKENYFQAFALLPEYLQILDNYSEISAIQEMGRDVEAWLAKTIQKLDLLLLGICQAFKEENYITAIDAYALMGDVSGMAEKMQSFFLQEVLSQTHAILRDALHEEVGWSTQSRLTYSDLCDLVPESKFSLCLLRTLECLFRLMCSYYSILSFCSEEKDLGSQTSGTKKVNRTASESVVGATFGSPEDISSEPSVQNQKISALESSASTSTSCSHEAAGSGSMESNSPFYQLRKEATVLVANTLERGRRNLWQLATSRLSVLLSCTAVCSTSTYQFLRNYEDMCIFILAGEAFCGVEATEFRAKLKAVCENYIVNFHRQNVSALKMVLDKESWIKMPPDTPQVVGLAGLTGDGAALITHSTPSILGQNYKRDFHSSSDADRHKNGFANWLKVVNPFSARLEHGSMESSPRYASNGGAVELWQGDKASQSSTPKSLENGGGSVQEDENEDLLADFIDEDSQLPSRISSSRIRRGNSTQCNDEEISAQTGSSLCLLRLMDKYARLMQKLEIVNVELFKDLCQLFGTFYHFIFEAFGQSGSQNIKSIPDTLPTRLKTALSKITQDCDQWIRPQSTSSPTSPISYNPNFSHMDVMPTAPLGHASFVLKERCTAAETLSLVARVLNRSRPHLQTMLQNRSSIVENFFVHLVDSVPDLIEHIHKTSARMLLHMSGYIDKITNAKWEVKELGLEHNGYVDLLLGEFKHYKTRLSHEGISKEVQDLLLDYGVECIVETLIEGLSRVKRCTDEGRALMSLDLQVLMNGLKHFVPANVKPKFQIVEVFIKAYYLPETEYVHWARAHPEYSKSQVIGLVNLVATMKGWKRKTRLEVIDKIEFGP</sequence>